<protein>
    <submittedName>
        <fullName evidence="3">NUDIX domain-containing protein</fullName>
    </submittedName>
</protein>
<dbReference type="InterPro" id="IPR015797">
    <property type="entry name" value="NUDIX_hydrolase-like_dom_sf"/>
</dbReference>
<dbReference type="AlphaFoldDB" id="A0A2H1L7Q2"/>
<dbReference type="InterPro" id="IPR000086">
    <property type="entry name" value="NUDIX_hydrolase_dom"/>
</dbReference>
<dbReference type="RefSeq" id="WP_180951952.1">
    <property type="nucleotide sequence ID" value="NZ_FXZM01000014.1"/>
</dbReference>
<reference evidence="4" key="1">
    <citation type="submission" date="2017-03" db="EMBL/GenBank/DDBJ databases">
        <authorList>
            <person name="Monnet C."/>
        </authorList>
    </citation>
    <scope>NUCLEOTIDE SEQUENCE [LARGE SCALE GENOMIC DNA]</scope>
    <source>
        <strain evidence="4">SJ5-8</strain>
    </source>
</reference>
<dbReference type="Proteomes" id="UP000234462">
    <property type="component" value="Unassembled WGS sequence"/>
</dbReference>
<accession>A0A2H1L7Q2</accession>
<evidence type="ECO:0000313" key="4">
    <source>
        <dbReference type="Proteomes" id="UP000234462"/>
    </source>
</evidence>
<dbReference type="Gene3D" id="3.90.79.10">
    <property type="entry name" value="Nucleoside Triphosphate Pyrophosphohydrolase"/>
    <property type="match status" value="1"/>
</dbReference>
<feature type="region of interest" description="Disordered" evidence="1">
    <location>
        <begin position="1"/>
        <end position="34"/>
    </location>
</feature>
<dbReference type="PROSITE" id="PS51462">
    <property type="entry name" value="NUDIX"/>
    <property type="match status" value="1"/>
</dbReference>
<dbReference type="EMBL" id="FXZM01000014">
    <property type="protein sequence ID" value="SMY12931.1"/>
    <property type="molecule type" value="Genomic_DNA"/>
</dbReference>
<evidence type="ECO:0000256" key="1">
    <source>
        <dbReference type="SAM" id="MobiDB-lite"/>
    </source>
</evidence>
<keyword evidence="4" id="KW-1185">Reference proteome</keyword>
<name>A0A2H1L7Q2_9MICO</name>
<dbReference type="Pfam" id="PF00293">
    <property type="entry name" value="NUDIX"/>
    <property type="match status" value="1"/>
</dbReference>
<dbReference type="SUPFAM" id="SSF55811">
    <property type="entry name" value="Nudix"/>
    <property type="match status" value="1"/>
</dbReference>
<evidence type="ECO:0000313" key="3">
    <source>
        <dbReference type="EMBL" id="SMY12931.1"/>
    </source>
</evidence>
<sequence>MKPTTRAAALSEALTDSGDDPLNGGPSAGRLPARLGEGLNFDALSSSALPPAETRLAAKARSGLRDGSLAPTRGGGPHHVTASCLLLSRAAPTLSAPTPLASTAETASSAEPGSGRRYVALGLHTRSGQWRQFGGHLEAEDVDLRAAAMRELHEEAGVDAASPQVWFSRSPLAVRTFTVGTQACASHLDVLYAAAADHRHPLIATDAGVSEVAWWSVDALPHDAAQDLRADLSTFLQRMDVLGR</sequence>
<gene>
    <name evidence="3" type="ORF">BJEO58_02539</name>
</gene>
<proteinExistence type="predicted"/>
<organism evidence="3 4">
    <name type="scientific">Brevibacterium jeotgali</name>
    <dbReference type="NCBI Taxonomy" id="1262550"/>
    <lineage>
        <taxon>Bacteria</taxon>
        <taxon>Bacillati</taxon>
        <taxon>Actinomycetota</taxon>
        <taxon>Actinomycetes</taxon>
        <taxon>Micrococcales</taxon>
        <taxon>Brevibacteriaceae</taxon>
        <taxon>Brevibacterium</taxon>
    </lineage>
</organism>
<evidence type="ECO:0000259" key="2">
    <source>
        <dbReference type="PROSITE" id="PS51462"/>
    </source>
</evidence>
<feature type="domain" description="Nudix hydrolase" evidence="2">
    <location>
        <begin position="77"/>
        <end position="237"/>
    </location>
</feature>